<keyword evidence="2" id="KW-0732">Signal</keyword>
<name>A0A4Y8KMD7_9MICO</name>
<keyword evidence="4" id="KW-1185">Reference proteome</keyword>
<dbReference type="AlphaFoldDB" id="A0A4Y8KMD7"/>
<feature type="chain" id="PRO_5039686146" evidence="2">
    <location>
        <begin position="24"/>
        <end position="209"/>
    </location>
</feature>
<feature type="compositionally biased region" description="Low complexity" evidence="1">
    <location>
        <begin position="35"/>
        <end position="55"/>
    </location>
</feature>
<reference evidence="3 4" key="1">
    <citation type="submission" date="2019-03" db="EMBL/GenBank/DDBJ databases">
        <title>Genomics of glacier-inhabiting Cryobacterium strains.</title>
        <authorList>
            <person name="Liu Q."/>
            <person name="Xin Y.-H."/>
        </authorList>
    </citation>
    <scope>NUCLEOTIDE SEQUENCE [LARGE SCALE GENOMIC DNA]</scope>
    <source>
        <strain evidence="3 4">CGMCC 1.4292</strain>
    </source>
</reference>
<gene>
    <name evidence="3" type="ORF">E3T53_08680</name>
</gene>
<proteinExistence type="predicted"/>
<evidence type="ECO:0000313" key="4">
    <source>
        <dbReference type="Proteomes" id="UP000298218"/>
    </source>
</evidence>
<dbReference type="OrthoDB" id="5125178at2"/>
<evidence type="ECO:0000256" key="2">
    <source>
        <dbReference type="SAM" id="SignalP"/>
    </source>
</evidence>
<feature type="signal peptide" evidence="2">
    <location>
        <begin position="1"/>
        <end position="23"/>
    </location>
</feature>
<feature type="region of interest" description="Disordered" evidence="1">
    <location>
        <begin position="33"/>
        <end position="75"/>
    </location>
</feature>
<protein>
    <submittedName>
        <fullName evidence="3">Uncharacterized protein</fullName>
    </submittedName>
</protein>
<evidence type="ECO:0000313" key="3">
    <source>
        <dbReference type="EMBL" id="TFD78853.1"/>
    </source>
</evidence>
<evidence type="ECO:0000256" key="1">
    <source>
        <dbReference type="SAM" id="MobiDB-lite"/>
    </source>
</evidence>
<dbReference type="EMBL" id="SOHQ01000027">
    <property type="protein sequence ID" value="TFD78853.1"/>
    <property type="molecule type" value="Genomic_DNA"/>
</dbReference>
<comment type="caution">
    <text evidence="3">The sequence shown here is derived from an EMBL/GenBank/DDBJ whole genome shotgun (WGS) entry which is preliminary data.</text>
</comment>
<accession>A0A4Y8KMD7</accession>
<dbReference type="Proteomes" id="UP000298218">
    <property type="component" value="Unassembled WGS sequence"/>
</dbReference>
<sequence length="209" mass="20920">MRTPASALFTAAICSALLLTGCAGPVEGKIEPKASAEPSAADTAAATDEAEAPTAKLGTRTNPFPTGTAGKHASDSVWTFSAGETDTDAWPEILAVNEYNEAPAEGNGYITVPVTVQVDDVAAVVDGADPSYSFDVSYVTASGNTYDGTTCLGVLPDPGELYNVGVMYGGAQAGFIGCAQVPTADIPGGAWVVSSLVAGSTAFFAGPAS</sequence>
<organism evidence="3 4">
    <name type="scientific">Cryobacterium psychrophilum</name>
    <dbReference type="NCBI Taxonomy" id="41988"/>
    <lineage>
        <taxon>Bacteria</taxon>
        <taxon>Bacillati</taxon>
        <taxon>Actinomycetota</taxon>
        <taxon>Actinomycetes</taxon>
        <taxon>Micrococcales</taxon>
        <taxon>Microbacteriaceae</taxon>
        <taxon>Cryobacterium</taxon>
    </lineage>
</organism>
<dbReference type="PROSITE" id="PS51257">
    <property type="entry name" value="PROKAR_LIPOPROTEIN"/>
    <property type="match status" value="1"/>
</dbReference>
<dbReference type="RefSeq" id="WP_134174607.1">
    <property type="nucleotide sequence ID" value="NZ_SODI01000001.1"/>
</dbReference>